<keyword evidence="1" id="KW-1133">Transmembrane helix</keyword>
<keyword evidence="1" id="KW-0812">Transmembrane</keyword>
<gene>
    <name evidence="2" type="ORF">A2172_02580</name>
</gene>
<dbReference type="EMBL" id="MHCP01000028">
    <property type="protein sequence ID" value="OGY23235.1"/>
    <property type="molecule type" value="Genomic_DNA"/>
</dbReference>
<feature type="transmembrane region" description="Helical" evidence="1">
    <location>
        <begin position="59"/>
        <end position="77"/>
    </location>
</feature>
<proteinExistence type="predicted"/>
<evidence type="ECO:0000313" key="2">
    <source>
        <dbReference type="EMBL" id="OGY23235.1"/>
    </source>
</evidence>
<evidence type="ECO:0000313" key="3">
    <source>
        <dbReference type="Proteomes" id="UP000176631"/>
    </source>
</evidence>
<sequence length="201" mass="23043">MQVVGSNLRLKVFDCSLLPANHPRIPKHRRVWGRILPKHRDRQRTAGAERENQVGDETFLIWVLGISLAVLASGVAFRAFCYPRVKNVACLVRLLDKRKEESHALAFIREVYAPAAYLAAKERSKKGHPWGKQCDRWRILEEEITANGWVRITEVHIALTRIHEAITKKFGCYIQVTDADKSGKKPYIYLSWTNCIYGDSS</sequence>
<evidence type="ECO:0000256" key="1">
    <source>
        <dbReference type="SAM" id="Phobius"/>
    </source>
</evidence>
<protein>
    <submittedName>
        <fullName evidence="2">Uncharacterized protein</fullName>
    </submittedName>
</protein>
<dbReference type="AlphaFoldDB" id="A0A1G1W6E5"/>
<dbReference type="Proteomes" id="UP000176631">
    <property type="component" value="Unassembled WGS sequence"/>
</dbReference>
<accession>A0A1G1W6E5</accession>
<name>A0A1G1W6E5_9BACT</name>
<keyword evidence="1" id="KW-0472">Membrane</keyword>
<organism evidence="2 3">
    <name type="scientific">Candidatus Woykebacteria bacterium RBG_13_40_15</name>
    <dbReference type="NCBI Taxonomy" id="1802593"/>
    <lineage>
        <taxon>Bacteria</taxon>
        <taxon>Candidatus Woykeibacteriota</taxon>
    </lineage>
</organism>
<comment type="caution">
    <text evidence="2">The sequence shown here is derived from an EMBL/GenBank/DDBJ whole genome shotgun (WGS) entry which is preliminary data.</text>
</comment>
<reference evidence="2 3" key="1">
    <citation type="journal article" date="2016" name="Nat. Commun.">
        <title>Thousands of microbial genomes shed light on interconnected biogeochemical processes in an aquifer system.</title>
        <authorList>
            <person name="Anantharaman K."/>
            <person name="Brown C.T."/>
            <person name="Hug L.A."/>
            <person name="Sharon I."/>
            <person name="Castelle C.J."/>
            <person name="Probst A.J."/>
            <person name="Thomas B.C."/>
            <person name="Singh A."/>
            <person name="Wilkins M.J."/>
            <person name="Karaoz U."/>
            <person name="Brodie E.L."/>
            <person name="Williams K.H."/>
            <person name="Hubbard S.S."/>
            <person name="Banfield J.F."/>
        </authorList>
    </citation>
    <scope>NUCLEOTIDE SEQUENCE [LARGE SCALE GENOMIC DNA]</scope>
</reference>